<feature type="transmembrane region" description="Helical" evidence="1">
    <location>
        <begin position="117"/>
        <end position="135"/>
    </location>
</feature>
<name>A0A9C9K0H1_UNCW3</name>
<proteinExistence type="predicted"/>
<sequence>MLKTQTSSSFEIKPTLFFTIVALQIGFGLLFYHFFKPVLIALFILSFFILILYNIELSFLLILAIIFLVPGHGHEIPPLNLGIELKFIWSALLVVIIFLLIEIITKQRRYQPTHLKIPMLFFCSYLVVTTLMGILRGCETELIRRDFLTLSLFSLYFFIPSLMQGKKTFRYFMNILIFITAIVALQYLIIFILNLTGGTFIRIKPNQGLVFIFTIPLIFSYLLIMKVSLIKRLLLITTLILALSGIAITLTRGLWIALTIGIIIVLFLFHKEVNWRRVSIVGTVIIAGFIITMLIVVKIIGIDLWTFITARASTLLTLSQILSIKQRVLANQLVLEQFKHMPIFGSGLGSQISYSFMGGIFKVRWIDNSYLMLLWKLGVVGTLPFFILIAFALIQAVRAFKSSSTGIMKAFSGTMISFLISWIILGIASPLMIKYLLNVIWITLIAVIINRNNIAYEYSDNHA</sequence>
<feature type="transmembrane region" description="Helical" evidence="1">
    <location>
        <begin position="12"/>
        <end position="32"/>
    </location>
</feature>
<keyword evidence="1" id="KW-0472">Membrane</keyword>
<feature type="transmembrane region" description="Helical" evidence="1">
    <location>
        <begin position="373"/>
        <end position="394"/>
    </location>
</feature>
<organism evidence="2 3">
    <name type="scientific">candidate division WOR-3 bacterium</name>
    <dbReference type="NCBI Taxonomy" id="2052148"/>
    <lineage>
        <taxon>Bacteria</taxon>
        <taxon>Bacteria division WOR-3</taxon>
    </lineage>
</organism>
<dbReference type="AlphaFoldDB" id="A0A9C9K0H1"/>
<protein>
    <recommendedName>
        <fullName evidence="4">O-antigen ligase domain-containing protein</fullName>
    </recommendedName>
</protein>
<feature type="transmembrane region" description="Helical" evidence="1">
    <location>
        <begin position="39"/>
        <end position="67"/>
    </location>
</feature>
<feature type="transmembrane region" description="Helical" evidence="1">
    <location>
        <begin position="175"/>
        <end position="196"/>
    </location>
</feature>
<evidence type="ECO:0000313" key="3">
    <source>
        <dbReference type="Proteomes" id="UP000885826"/>
    </source>
</evidence>
<evidence type="ECO:0000313" key="2">
    <source>
        <dbReference type="EMBL" id="HEC79093.1"/>
    </source>
</evidence>
<keyword evidence="1" id="KW-0812">Transmembrane</keyword>
<dbReference type="Proteomes" id="UP000885826">
    <property type="component" value="Unassembled WGS sequence"/>
</dbReference>
<reference evidence="2" key="1">
    <citation type="journal article" date="2020" name="mSystems">
        <title>Genome- and Community-Level Interaction Insights into Carbon Utilization and Element Cycling Functions of Hydrothermarchaeota in Hydrothermal Sediment.</title>
        <authorList>
            <person name="Zhou Z."/>
            <person name="Liu Y."/>
            <person name="Xu W."/>
            <person name="Pan J."/>
            <person name="Luo Z.H."/>
            <person name="Li M."/>
        </authorList>
    </citation>
    <scope>NUCLEOTIDE SEQUENCE</scope>
    <source>
        <strain evidence="2">HyVt-388</strain>
    </source>
</reference>
<feature type="transmembrane region" description="Helical" evidence="1">
    <location>
        <begin position="254"/>
        <end position="270"/>
    </location>
</feature>
<evidence type="ECO:0000256" key="1">
    <source>
        <dbReference type="SAM" id="Phobius"/>
    </source>
</evidence>
<dbReference type="EMBL" id="DRIG01000086">
    <property type="protein sequence ID" value="HEC79093.1"/>
    <property type="molecule type" value="Genomic_DNA"/>
</dbReference>
<feature type="transmembrane region" description="Helical" evidence="1">
    <location>
        <begin position="277"/>
        <end position="296"/>
    </location>
</feature>
<feature type="transmembrane region" description="Helical" evidence="1">
    <location>
        <begin position="431"/>
        <end position="449"/>
    </location>
</feature>
<evidence type="ECO:0008006" key="4">
    <source>
        <dbReference type="Google" id="ProtNLM"/>
    </source>
</evidence>
<comment type="caution">
    <text evidence="2">The sequence shown here is derived from an EMBL/GenBank/DDBJ whole genome shotgun (WGS) entry which is preliminary data.</text>
</comment>
<gene>
    <name evidence="2" type="ORF">ENI34_08145</name>
</gene>
<feature type="transmembrane region" description="Helical" evidence="1">
    <location>
        <begin position="87"/>
        <end position="105"/>
    </location>
</feature>
<feature type="transmembrane region" description="Helical" evidence="1">
    <location>
        <begin position="147"/>
        <end position="163"/>
    </location>
</feature>
<feature type="transmembrane region" description="Helical" evidence="1">
    <location>
        <begin position="208"/>
        <end position="225"/>
    </location>
</feature>
<keyword evidence="1" id="KW-1133">Transmembrane helix</keyword>
<accession>A0A9C9K0H1</accession>